<sequence length="153" mass="17434">MPGGKKRPLSELELQYLAEYLSDVSDIDEPFDDSDVDPWYAESSEYDSEESAENNQRSKKSKDQQQPKVPKNQVQPQQGTSSDDEDQDINLVCAQVQAATRIQPNVIWYDVDEENLNEFPTPQEDSTLGPIVETRHDDSPLSFYRCLVSDDCQ</sequence>
<keyword evidence="4" id="KW-1185">Reference proteome</keyword>
<feature type="domain" description="Ig-like" evidence="2">
    <location>
        <begin position="70"/>
        <end position="153"/>
    </location>
</feature>
<name>A0A9P0PDH7_ACAOB</name>
<feature type="compositionally biased region" description="Acidic residues" evidence="1">
    <location>
        <begin position="25"/>
        <end position="36"/>
    </location>
</feature>
<dbReference type="OrthoDB" id="10450713at2759"/>
<feature type="compositionally biased region" description="Low complexity" evidence="1">
    <location>
        <begin position="64"/>
        <end position="78"/>
    </location>
</feature>
<dbReference type="Proteomes" id="UP001152888">
    <property type="component" value="Unassembled WGS sequence"/>
</dbReference>
<protein>
    <recommendedName>
        <fullName evidence="2">Ig-like domain-containing protein</fullName>
    </recommendedName>
</protein>
<comment type="caution">
    <text evidence="3">The sequence shown here is derived from an EMBL/GenBank/DDBJ whole genome shotgun (WGS) entry which is preliminary data.</text>
</comment>
<dbReference type="PROSITE" id="PS50835">
    <property type="entry name" value="IG_LIKE"/>
    <property type="match status" value="1"/>
</dbReference>
<evidence type="ECO:0000313" key="3">
    <source>
        <dbReference type="EMBL" id="CAH1979613.1"/>
    </source>
</evidence>
<reference evidence="3" key="1">
    <citation type="submission" date="2022-03" db="EMBL/GenBank/DDBJ databases">
        <authorList>
            <person name="Sayadi A."/>
        </authorList>
    </citation>
    <scope>NUCLEOTIDE SEQUENCE</scope>
</reference>
<feature type="region of interest" description="Disordered" evidence="1">
    <location>
        <begin position="25"/>
        <end position="89"/>
    </location>
</feature>
<dbReference type="InterPro" id="IPR007110">
    <property type="entry name" value="Ig-like_dom"/>
</dbReference>
<dbReference type="EMBL" id="CAKOFQ010006882">
    <property type="protein sequence ID" value="CAH1979613.1"/>
    <property type="molecule type" value="Genomic_DNA"/>
</dbReference>
<dbReference type="AlphaFoldDB" id="A0A9P0PDH7"/>
<organism evidence="3 4">
    <name type="scientific">Acanthoscelides obtectus</name>
    <name type="common">Bean weevil</name>
    <name type="synonym">Bruchus obtectus</name>
    <dbReference type="NCBI Taxonomy" id="200917"/>
    <lineage>
        <taxon>Eukaryota</taxon>
        <taxon>Metazoa</taxon>
        <taxon>Ecdysozoa</taxon>
        <taxon>Arthropoda</taxon>
        <taxon>Hexapoda</taxon>
        <taxon>Insecta</taxon>
        <taxon>Pterygota</taxon>
        <taxon>Neoptera</taxon>
        <taxon>Endopterygota</taxon>
        <taxon>Coleoptera</taxon>
        <taxon>Polyphaga</taxon>
        <taxon>Cucujiformia</taxon>
        <taxon>Chrysomeloidea</taxon>
        <taxon>Chrysomelidae</taxon>
        <taxon>Bruchinae</taxon>
        <taxon>Bruchini</taxon>
        <taxon>Acanthoscelides</taxon>
    </lineage>
</organism>
<evidence type="ECO:0000256" key="1">
    <source>
        <dbReference type="SAM" id="MobiDB-lite"/>
    </source>
</evidence>
<evidence type="ECO:0000313" key="4">
    <source>
        <dbReference type="Proteomes" id="UP001152888"/>
    </source>
</evidence>
<gene>
    <name evidence="3" type="ORF">ACAOBT_LOCUS13539</name>
</gene>
<proteinExistence type="predicted"/>
<evidence type="ECO:0000259" key="2">
    <source>
        <dbReference type="PROSITE" id="PS50835"/>
    </source>
</evidence>
<accession>A0A9P0PDH7</accession>